<dbReference type="GO" id="GO:0006824">
    <property type="term" value="P:cobalt ion transport"/>
    <property type="evidence" value="ECO:0007669"/>
    <property type="project" value="InterPro"/>
</dbReference>
<dbReference type="PaxDb" id="166486-ERS852572_01591"/>
<keyword evidence="4 6" id="KW-1133">Transmembrane helix</keyword>
<dbReference type="PANTHER" id="PTHR34857">
    <property type="entry name" value="SLL0384 PROTEIN"/>
    <property type="match status" value="1"/>
</dbReference>
<accession>A0A173TM23</accession>
<dbReference type="AlphaFoldDB" id="A0A173TM23"/>
<dbReference type="CDD" id="cd16914">
    <property type="entry name" value="EcfT"/>
    <property type="match status" value="1"/>
</dbReference>
<dbReference type="NCBIfam" id="TIGR02454">
    <property type="entry name" value="ECF_T_CbiQ"/>
    <property type="match status" value="1"/>
</dbReference>
<dbReference type="Proteomes" id="UP000095350">
    <property type="component" value="Unassembled WGS sequence"/>
</dbReference>
<feature type="transmembrane region" description="Helical" evidence="6">
    <location>
        <begin position="49"/>
        <end position="67"/>
    </location>
</feature>
<keyword evidence="3 6" id="KW-0812">Transmembrane</keyword>
<evidence type="ECO:0000256" key="1">
    <source>
        <dbReference type="ARBA" id="ARBA00004651"/>
    </source>
</evidence>
<dbReference type="RefSeq" id="WP_055194107.1">
    <property type="nucleotide sequence ID" value="NZ_CABIYH010000010.1"/>
</dbReference>
<sequence length="265" mass="30098">MSKIQKAVSEIKSIEELANEDRWVNQVHPLVKLCVTILYIGTVVSFSKYNLSGLLVMAVYPVILFIMNDISVKDALWRMRVVLPLVCVAGIFNPFFDRQAVMTVGQIEITGGVISMLTLMLKGVFTVSASYLLIATTTIEKICCALEICHLPKSLVMQVWLIYRYISVLLAETQRVVQAYELRAPGQKGIHFKVWGSLMGQMLLRSMDRAEVIYESMCLRGFDGIFRLKKEIRFCARDAVYLVLWIVIFAVLRYFAVGQMIGTMF</sequence>
<feature type="transmembrane region" description="Helical" evidence="6">
    <location>
        <begin position="116"/>
        <end position="134"/>
    </location>
</feature>
<protein>
    <submittedName>
        <fullName evidence="7">Cobalt transport protein CbiQ</fullName>
    </submittedName>
</protein>
<evidence type="ECO:0000256" key="5">
    <source>
        <dbReference type="ARBA" id="ARBA00023136"/>
    </source>
</evidence>
<evidence type="ECO:0000256" key="3">
    <source>
        <dbReference type="ARBA" id="ARBA00022692"/>
    </source>
</evidence>
<organism evidence="7 8">
    <name type="scientific">Roseburia intestinalis</name>
    <dbReference type="NCBI Taxonomy" id="166486"/>
    <lineage>
        <taxon>Bacteria</taxon>
        <taxon>Bacillati</taxon>
        <taxon>Bacillota</taxon>
        <taxon>Clostridia</taxon>
        <taxon>Lachnospirales</taxon>
        <taxon>Lachnospiraceae</taxon>
        <taxon>Roseburia</taxon>
    </lineage>
</organism>
<feature type="transmembrane region" description="Helical" evidence="6">
    <location>
        <begin position="79"/>
        <end position="96"/>
    </location>
</feature>
<keyword evidence="2" id="KW-1003">Cell membrane</keyword>
<comment type="subcellular location">
    <subcellularLocation>
        <location evidence="1">Cell membrane</location>
        <topology evidence="1">Multi-pass membrane protein</topology>
    </subcellularLocation>
</comment>
<dbReference type="GO" id="GO:0043190">
    <property type="term" value="C:ATP-binding cassette (ABC) transporter complex"/>
    <property type="evidence" value="ECO:0007669"/>
    <property type="project" value="InterPro"/>
</dbReference>
<dbReference type="OrthoDB" id="8585740at2"/>
<dbReference type="STRING" id="166486.ERS852572_01591"/>
<dbReference type="InterPro" id="IPR051611">
    <property type="entry name" value="ECF_transporter_component"/>
</dbReference>
<evidence type="ECO:0000313" key="7">
    <source>
        <dbReference type="EMBL" id="CUN02915.1"/>
    </source>
</evidence>
<dbReference type="EMBL" id="CYXZ01000010">
    <property type="protein sequence ID" value="CUN02915.1"/>
    <property type="molecule type" value="Genomic_DNA"/>
</dbReference>
<keyword evidence="5 6" id="KW-0472">Membrane</keyword>
<proteinExistence type="predicted"/>
<dbReference type="PANTHER" id="PTHR34857:SF2">
    <property type="entry name" value="SLL0384 PROTEIN"/>
    <property type="match status" value="1"/>
</dbReference>
<dbReference type="InterPro" id="IPR003339">
    <property type="entry name" value="ABC/ECF_trnsptr_transmembrane"/>
</dbReference>
<evidence type="ECO:0000256" key="4">
    <source>
        <dbReference type="ARBA" id="ARBA00022989"/>
    </source>
</evidence>
<reference evidence="7 8" key="1">
    <citation type="submission" date="2015-09" db="EMBL/GenBank/DDBJ databases">
        <authorList>
            <consortium name="Pathogen Informatics"/>
        </authorList>
    </citation>
    <scope>NUCLEOTIDE SEQUENCE [LARGE SCALE GENOMIC DNA]</scope>
    <source>
        <strain evidence="7 8">2789STDY5834960</strain>
    </source>
</reference>
<dbReference type="InterPro" id="IPR012809">
    <property type="entry name" value="ECF_CbiQ"/>
</dbReference>
<evidence type="ECO:0000313" key="8">
    <source>
        <dbReference type="Proteomes" id="UP000095350"/>
    </source>
</evidence>
<name>A0A173TM23_9FIRM</name>
<evidence type="ECO:0000256" key="6">
    <source>
        <dbReference type="SAM" id="Phobius"/>
    </source>
</evidence>
<evidence type="ECO:0000256" key="2">
    <source>
        <dbReference type="ARBA" id="ARBA00022475"/>
    </source>
</evidence>
<dbReference type="Pfam" id="PF02361">
    <property type="entry name" value="CbiQ"/>
    <property type="match status" value="1"/>
</dbReference>
<feature type="transmembrane region" description="Helical" evidence="6">
    <location>
        <begin position="239"/>
        <end position="256"/>
    </location>
</feature>
<gene>
    <name evidence="7" type="ORF">ERS852572_01591</name>
</gene>